<dbReference type="EMBL" id="HE573027">
    <property type="protein sequence ID" value="CCC53219.1"/>
    <property type="molecule type" value="Genomic_DNA"/>
</dbReference>
<dbReference type="InterPro" id="IPR002293">
    <property type="entry name" value="AA/rel_permease1"/>
</dbReference>
<evidence type="ECO:0000256" key="5">
    <source>
        <dbReference type="ARBA" id="ARBA00022989"/>
    </source>
</evidence>
<dbReference type="PANTHER" id="PTHR45826:SF2">
    <property type="entry name" value="AMINO ACID TRANSPORTER"/>
    <property type="match status" value="1"/>
</dbReference>
<evidence type="ECO:0000313" key="9">
    <source>
        <dbReference type="EMBL" id="CCC53219.1"/>
    </source>
</evidence>
<feature type="transmembrane region" description="Helical" evidence="8">
    <location>
        <begin position="126"/>
        <end position="146"/>
    </location>
</feature>
<feature type="transmembrane region" description="Helical" evidence="8">
    <location>
        <begin position="224"/>
        <end position="251"/>
    </location>
</feature>
<dbReference type="InterPro" id="IPR044566">
    <property type="entry name" value="RMV1-like"/>
</dbReference>
<feature type="transmembrane region" description="Helical" evidence="8">
    <location>
        <begin position="476"/>
        <end position="495"/>
    </location>
</feature>
<reference evidence="9" key="1">
    <citation type="journal article" date="2012" name="Proc. Natl. Acad. Sci. U.S.A.">
        <title>Antigenic diversity is generated by distinct evolutionary mechanisms in African trypanosome species.</title>
        <authorList>
            <person name="Jackson A.P."/>
            <person name="Berry A."/>
            <person name="Aslett M."/>
            <person name="Allison H.C."/>
            <person name="Burton P."/>
            <person name="Vavrova-Anderson J."/>
            <person name="Brown R."/>
            <person name="Browne H."/>
            <person name="Corton N."/>
            <person name="Hauser H."/>
            <person name="Gamble J."/>
            <person name="Gilderthorp R."/>
            <person name="Marcello L."/>
            <person name="McQuillan J."/>
            <person name="Otto T.D."/>
            <person name="Quail M.A."/>
            <person name="Sanders M.J."/>
            <person name="van Tonder A."/>
            <person name="Ginger M.L."/>
            <person name="Field M.C."/>
            <person name="Barry J.D."/>
            <person name="Hertz-Fowler C."/>
            <person name="Berriman M."/>
        </authorList>
    </citation>
    <scope>NUCLEOTIDE SEQUENCE</scope>
    <source>
        <strain evidence="9">Y486</strain>
    </source>
</reference>
<sequence>MVPFHYAGDIAVGLPLYNWLFAFLSPHRFQGMRQGCPGTAATQRQYFEHPRSHLIRRRDGGNSEPVDAPSMEEGQVTGAQVAGDVDKVVHKKHLSALMLMALMYTYTISGAYAIEETVLGGGPLLGIISIFIIPIFMSAPTAIIVSEMATALPSNAAFLMWYSIAFHSVVYFVMVILSLLLIFVDNALYSVLISEYICSATTCSETTNKLLRAGMLLLTYTLNIIGIEAVGNVSIVLSFVTLFPFLLLFAVHLVKGGFYLNWPAISYIPSTIDWATFITTSSWNLCGLEQAATVVEEVKTPRKTFLRALVPLLALAYLTYIPPILTGSSVRRGPPDLSEWTTGFWSHVAWIVGGLPMQMIMVCASALSAMGLMLSTLCTTTHVIAGVAYTEVFPGPINRILYRRNKRFGTYHWTLTINALITGLFGVFFDFGPLVKVDQVLYALRVIMIFISFLVIRHRYPHLERPFKVPLEGKQLYMIGIPIVLFVGLLIVAMTHDVQTVIVNFSVLGAAIVISLVYCLLIKKEGFYGRVVTETIDESMDELDAGSVKTN</sequence>
<keyword evidence="2" id="KW-0813">Transport</keyword>
<dbReference type="PANTHER" id="PTHR45826">
    <property type="entry name" value="POLYAMINE TRANSPORTER PUT1"/>
    <property type="match status" value="1"/>
</dbReference>
<proteinExistence type="inferred from homology"/>
<dbReference type="Pfam" id="PF13520">
    <property type="entry name" value="AA_permease_2"/>
    <property type="match status" value="1"/>
</dbReference>
<feature type="transmembrane region" description="Helical" evidence="8">
    <location>
        <begin position="96"/>
        <end position="114"/>
    </location>
</feature>
<dbReference type="AlphaFoldDB" id="G0UBM2"/>
<evidence type="ECO:0000256" key="6">
    <source>
        <dbReference type="ARBA" id="ARBA00023136"/>
    </source>
</evidence>
<comment type="similarity">
    <text evidence="7">Belongs to the amino acid-polyamine-organocation (APC) superfamily. Polyamine:cation symporter (PHS) (TC 2.A.3.12) family.</text>
</comment>
<evidence type="ECO:0000256" key="7">
    <source>
        <dbReference type="ARBA" id="ARBA00024041"/>
    </source>
</evidence>
<dbReference type="VEuPathDB" id="TriTrypDB:TvY486_1107030"/>
<evidence type="ECO:0000256" key="2">
    <source>
        <dbReference type="ARBA" id="ARBA00022448"/>
    </source>
</evidence>
<evidence type="ECO:0000256" key="4">
    <source>
        <dbReference type="ARBA" id="ARBA00022692"/>
    </source>
</evidence>
<feature type="transmembrane region" description="Helical" evidence="8">
    <location>
        <begin position="408"/>
        <end position="428"/>
    </location>
</feature>
<gene>
    <name evidence="9" type="ORF">TVY486_1107030</name>
</gene>
<organism evidence="9">
    <name type="scientific">Trypanosoma vivax (strain Y486)</name>
    <dbReference type="NCBI Taxonomy" id="1055687"/>
    <lineage>
        <taxon>Eukaryota</taxon>
        <taxon>Discoba</taxon>
        <taxon>Euglenozoa</taxon>
        <taxon>Kinetoplastea</taxon>
        <taxon>Metakinetoplastina</taxon>
        <taxon>Trypanosomatida</taxon>
        <taxon>Trypanosomatidae</taxon>
        <taxon>Trypanosoma</taxon>
        <taxon>Duttonella</taxon>
    </lineage>
</organism>
<protein>
    <submittedName>
        <fullName evidence="9">Putative amino acid permease/transporter</fullName>
    </submittedName>
</protein>
<comment type="subcellular location">
    <subcellularLocation>
        <location evidence="1">Cell membrane</location>
        <topology evidence="1">Multi-pass membrane protein</topology>
    </subcellularLocation>
</comment>
<feature type="transmembrane region" description="Helical" evidence="8">
    <location>
        <begin position="344"/>
        <end position="367"/>
    </location>
</feature>
<evidence type="ECO:0000256" key="3">
    <source>
        <dbReference type="ARBA" id="ARBA00022475"/>
    </source>
</evidence>
<keyword evidence="6 8" id="KW-0472">Membrane</keyword>
<accession>G0UBM2</accession>
<dbReference type="Gene3D" id="1.20.1740.10">
    <property type="entry name" value="Amino acid/polyamine transporter I"/>
    <property type="match status" value="1"/>
</dbReference>
<name>G0UBM2_TRYVY</name>
<feature type="transmembrane region" description="Helical" evidence="8">
    <location>
        <begin position="501"/>
        <end position="521"/>
    </location>
</feature>
<keyword evidence="5 8" id="KW-1133">Transmembrane helix</keyword>
<feature type="transmembrane region" description="Helical" evidence="8">
    <location>
        <begin position="6"/>
        <end position="24"/>
    </location>
</feature>
<feature type="transmembrane region" description="Helical" evidence="8">
    <location>
        <begin position="440"/>
        <end position="456"/>
    </location>
</feature>
<dbReference type="GO" id="GO:0015203">
    <property type="term" value="F:polyamine transmembrane transporter activity"/>
    <property type="evidence" value="ECO:0007669"/>
    <property type="project" value="UniProtKB-ARBA"/>
</dbReference>
<keyword evidence="4 8" id="KW-0812">Transmembrane</keyword>
<evidence type="ECO:0000256" key="8">
    <source>
        <dbReference type="SAM" id="Phobius"/>
    </source>
</evidence>
<evidence type="ECO:0000256" key="1">
    <source>
        <dbReference type="ARBA" id="ARBA00004651"/>
    </source>
</evidence>
<feature type="transmembrane region" description="Helical" evidence="8">
    <location>
        <begin position="305"/>
        <end position="324"/>
    </location>
</feature>
<keyword evidence="3" id="KW-1003">Cell membrane</keyword>
<feature type="transmembrane region" description="Helical" evidence="8">
    <location>
        <begin position="158"/>
        <end position="184"/>
    </location>
</feature>
<dbReference type="GO" id="GO:0005886">
    <property type="term" value="C:plasma membrane"/>
    <property type="evidence" value="ECO:0007669"/>
    <property type="project" value="UniProtKB-SubCell"/>
</dbReference>
<dbReference type="PIRSF" id="PIRSF006060">
    <property type="entry name" value="AA_transporter"/>
    <property type="match status" value="1"/>
</dbReference>